<dbReference type="GeneTree" id="ENSGT00950000186427"/>
<proteinExistence type="predicted"/>
<protein>
    <submittedName>
        <fullName evidence="2">Uncharacterized protein</fullName>
    </submittedName>
</protein>
<reference evidence="2" key="1">
    <citation type="submission" date="2025-08" db="UniProtKB">
        <authorList>
            <consortium name="Ensembl"/>
        </authorList>
    </citation>
    <scope>IDENTIFICATION</scope>
</reference>
<dbReference type="Gene3D" id="1.25.40.990">
    <property type="match status" value="1"/>
</dbReference>
<feature type="region of interest" description="Disordered" evidence="1">
    <location>
        <begin position="1"/>
        <end position="42"/>
    </location>
</feature>
<accession>A0A8C3IQE1</accession>
<dbReference type="AlphaFoldDB" id="A0A8C3IQE1"/>
<organism evidence="2 3">
    <name type="scientific">Chrysemys picta bellii</name>
    <name type="common">Western painted turtle</name>
    <name type="synonym">Emys bellii</name>
    <dbReference type="NCBI Taxonomy" id="8478"/>
    <lineage>
        <taxon>Eukaryota</taxon>
        <taxon>Metazoa</taxon>
        <taxon>Chordata</taxon>
        <taxon>Craniata</taxon>
        <taxon>Vertebrata</taxon>
        <taxon>Euteleostomi</taxon>
        <taxon>Archelosauria</taxon>
        <taxon>Testudinata</taxon>
        <taxon>Testudines</taxon>
        <taxon>Cryptodira</taxon>
        <taxon>Durocryptodira</taxon>
        <taxon>Testudinoidea</taxon>
        <taxon>Emydidae</taxon>
        <taxon>Chrysemys</taxon>
    </lineage>
</organism>
<dbReference type="Ensembl" id="ENSCPBT00000042136.1">
    <property type="protein sequence ID" value="ENSCPBP00000035932.1"/>
    <property type="gene ID" value="ENSCPBG00000024985.1"/>
</dbReference>
<dbReference type="Proteomes" id="UP000694380">
    <property type="component" value="Unplaced"/>
</dbReference>
<evidence type="ECO:0000256" key="1">
    <source>
        <dbReference type="SAM" id="MobiDB-lite"/>
    </source>
</evidence>
<evidence type="ECO:0000313" key="3">
    <source>
        <dbReference type="Proteomes" id="UP000694380"/>
    </source>
</evidence>
<evidence type="ECO:0000313" key="2">
    <source>
        <dbReference type="Ensembl" id="ENSCPBP00000035932.1"/>
    </source>
</evidence>
<name>A0A8C3IQE1_CHRPI</name>
<sequence>MKENSSSSNVGSRSRLSSCSPSHHFRRIDSHSDSNSSSSGTDCRLASRRSAALKAMIKTFRPVLPISYVQSELAFEAAEECQLFLAALSLVYTGTDATKIDCRQSLAVLANF</sequence>
<feature type="compositionally biased region" description="Low complexity" evidence="1">
    <location>
        <begin position="1"/>
        <end position="22"/>
    </location>
</feature>
<reference evidence="2" key="2">
    <citation type="submission" date="2025-09" db="UniProtKB">
        <authorList>
            <consortium name="Ensembl"/>
        </authorList>
    </citation>
    <scope>IDENTIFICATION</scope>
</reference>
<keyword evidence="3" id="KW-1185">Reference proteome</keyword>